<sequence length="276" mass="31339">MRRKIERTIGTYLNAMADIAPNHAGRLGFKLFGWPAKKNITPAGQQFLDRSKAISFQHCELNLRGYQWGYGPKKILLLHGWQSHSARWKELVRLFPTSQYTVYAIDAPGHGQSGGHFFSAPLYGEVIMQFGQQIGKLDTIIGHSLGAFSTFYAVSRFNLPKAEHLVVIGTPGKTEDFLSYFKQRLDLNKKALRCIRNYFEKETGVDLENIAISRFAEQLDLPGLIIHDRNDRFAPFAYAEELDRKWSDADLIVTKGLGHNLSSDEVNNEIFDFVRG</sequence>
<organism evidence="2 3">
    <name type="scientific">Fodinibius roseus</name>
    <dbReference type="NCBI Taxonomy" id="1194090"/>
    <lineage>
        <taxon>Bacteria</taxon>
        <taxon>Pseudomonadati</taxon>
        <taxon>Balneolota</taxon>
        <taxon>Balneolia</taxon>
        <taxon>Balneolales</taxon>
        <taxon>Balneolaceae</taxon>
        <taxon>Fodinibius</taxon>
    </lineage>
</organism>
<keyword evidence="3" id="KW-1185">Reference proteome</keyword>
<dbReference type="PANTHER" id="PTHR46438">
    <property type="entry name" value="ALPHA/BETA-HYDROLASES SUPERFAMILY PROTEIN"/>
    <property type="match status" value="1"/>
</dbReference>
<evidence type="ECO:0000313" key="3">
    <source>
        <dbReference type="Proteomes" id="UP000184041"/>
    </source>
</evidence>
<dbReference type="Gene3D" id="3.40.50.1820">
    <property type="entry name" value="alpha/beta hydrolase"/>
    <property type="match status" value="1"/>
</dbReference>
<dbReference type="STRING" id="1194090.SAMN05443144_105157"/>
<dbReference type="InterPro" id="IPR000073">
    <property type="entry name" value="AB_hydrolase_1"/>
</dbReference>
<name>A0A1M4YUU5_9BACT</name>
<evidence type="ECO:0000313" key="2">
    <source>
        <dbReference type="EMBL" id="SHF09272.1"/>
    </source>
</evidence>
<evidence type="ECO:0000259" key="1">
    <source>
        <dbReference type="Pfam" id="PF12697"/>
    </source>
</evidence>
<dbReference type="OrthoDB" id="9785847at2"/>
<accession>A0A1M4YUU5</accession>
<proteinExistence type="predicted"/>
<feature type="domain" description="AB hydrolase-1" evidence="1">
    <location>
        <begin position="75"/>
        <end position="259"/>
    </location>
</feature>
<dbReference type="InterPro" id="IPR029058">
    <property type="entry name" value="AB_hydrolase_fold"/>
</dbReference>
<dbReference type="SUPFAM" id="SSF53474">
    <property type="entry name" value="alpha/beta-Hydrolases"/>
    <property type="match status" value="1"/>
</dbReference>
<protein>
    <submittedName>
        <fullName evidence="2">Pimeloyl-ACP methyl ester carboxylesterase</fullName>
    </submittedName>
</protein>
<dbReference type="Proteomes" id="UP000184041">
    <property type="component" value="Unassembled WGS sequence"/>
</dbReference>
<dbReference type="Pfam" id="PF12697">
    <property type="entry name" value="Abhydrolase_6"/>
    <property type="match status" value="1"/>
</dbReference>
<dbReference type="RefSeq" id="WP_073061018.1">
    <property type="nucleotide sequence ID" value="NZ_FQUS01000005.1"/>
</dbReference>
<dbReference type="AlphaFoldDB" id="A0A1M4YUU5"/>
<dbReference type="EMBL" id="FQUS01000005">
    <property type="protein sequence ID" value="SHF09272.1"/>
    <property type="molecule type" value="Genomic_DNA"/>
</dbReference>
<gene>
    <name evidence="2" type="ORF">SAMN05443144_105157</name>
</gene>
<reference evidence="2 3" key="1">
    <citation type="submission" date="2016-11" db="EMBL/GenBank/DDBJ databases">
        <authorList>
            <person name="Jaros S."/>
            <person name="Januszkiewicz K."/>
            <person name="Wedrychowicz H."/>
        </authorList>
    </citation>
    <scope>NUCLEOTIDE SEQUENCE [LARGE SCALE GENOMIC DNA]</scope>
    <source>
        <strain evidence="2 3">DSM 21986</strain>
    </source>
</reference>